<accession>A0ABV1TRQ2</accession>
<organism evidence="1 2">
    <name type="scientific">Streptomyces sp. 900105755</name>
    <dbReference type="NCBI Taxonomy" id="3154389"/>
    <lineage>
        <taxon>Bacteria</taxon>
        <taxon>Bacillati</taxon>
        <taxon>Actinomycetota</taxon>
        <taxon>Actinomycetes</taxon>
        <taxon>Kitasatosporales</taxon>
        <taxon>Streptomycetaceae</taxon>
        <taxon>Streptomyces</taxon>
    </lineage>
</organism>
<sequence length="106" mass="11153">MTDGLYPRLTNAFPALATEIAELLCAEGEPLAEVIADLPYHGPCTCTATCINLLTAPPGSAGPSMIQLERDGVDIIWLSLDPCRTTITDIEVLDGRDLGPGAQRSG</sequence>
<protein>
    <submittedName>
        <fullName evidence="1">Uncharacterized protein</fullName>
    </submittedName>
</protein>
<proteinExistence type="predicted"/>
<gene>
    <name evidence="1" type="ORF">ABT211_34805</name>
</gene>
<evidence type="ECO:0000313" key="2">
    <source>
        <dbReference type="Proteomes" id="UP001490365"/>
    </source>
</evidence>
<evidence type="ECO:0000313" key="1">
    <source>
        <dbReference type="EMBL" id="MER6272414.1"/>
    </source>
</evidence>
<dbReference type="Proteomes" id="UP001490365">
    <property type="component" value="Unassembled WGS sequence"/>
</dbReference>
<dbReference type="RefSeq" id="WP_351960733.1">
    <property type="nucleotide sequence ID" value="NZ_JBEOZM010000022.1"/>
</dbReference>
<dbReference type="EMBL" id="JBEOZM010000022">
    <property type="protein sequence ID" value="MER6272414.1"/>
    <property type="molecule type" value="Genomic_DNA"/>
</dbReference>
<comment type="caution">
    <text evidence="1">The sequence shown here is derived from an EMBL/GenBank/DDBJ whole genome shotgun (WGS) entry which is preliminary data.</text>
</comment>
<keyword evidence="2" id="KW-1185">Reference proteome</keyword>
<name>A0ABV1TRQ2_9ACTN</name>
<reference evidence="1 2" key="1">
    <citation type="submission" date="2024-06" db="EMBL/GenBank/DDBJ databases">
        <title>The Natural Products Discovery Center: Release of the First 8490 Sequenced Strains for Exploring Actinobacteria Biosynthetic Diversity.</title>
        <authorList>
            <person name="Kalkreuter E."/>
            <person name="Kautsar S.A."/>
            <person name="Yang D."/>
            <person name="Bader C.D."/>
            <person name="Teijaro C.N."/>
            <person name="Fluegel L."/>
            <person name="Davis C.M."/>
            <person name="Simpson J.R."/>
            <person name="Lauterbach L."/>
            <person name="Steele A.D."/>
            <person name="Gui C."/>
            <person name="Meng S."/>
            <person name="Li G."/>
            <person name="Viehrig K."/>
            <person name="Ye F."/>
            <person name="Su P."/>
            <person name="Kiefer A.F."/>
            <person name="Nichols A."/>
            <person name="Cepeda A.J."/>
            <person name="Yan W."/>
            <person name="Fan B."/>
            <person name="Jiang Y."/>
            <person name="Adhikari A."/>
            <person name="Zheng C.-J."/>
            <person name="Schuster L."/>
            <person name="Cowan T.M."/>
            <person name="Smanski M.J."/>
            <person name="Chevrette M.G."/>
            <person name="De Carvalho L.P.S."/>
            <person name="Shen B."/>
        </authorList>
    </citation>
    <scope>NUCLEOTIDE SEQUENCE [LARGE SCALE GENOMIC DNA]</scope>
    <source>
        <strain evidence="1 2">NPDC001694</strain>
    </source>
</reference>